<accession>A0ABD2BQI0</accession>
<gene>
    <name evidence="1" type="ORF">V1477_013437</name>
</gene>
<dbReference type="Proteomes" id="UP001607303">
    <property type="component" value="Unassembled WGS sequence"/>
</dbReference>
<sequence>EQFTLENACYSLSRYFHDNEQSLVQRKQAAVLDNNRTVIWIIRSAIDRKWTEAFNRTRRYVSREYNSGRWKRDDTKPSDVNRRF</sequence>
<evidence type="ECO:0000313" key="1">
    <source>
        <dbReference type="EMBL" id="KAL2735037.1"/>
    </source>
</evidence>
<organism evidence="1 2">
    <name type="scientific">Vespula maculifrons</name>
    <name type="common">Eastern yellow jacket</name>
    <name type="synonym">Wasp</name>
    <dbReference type="NCBI Taxonomy" id="7453"/>
    <lineage>
        <taxon>Eukaryota</taxon>
        <taxon>Metazoa</taxon>
        <taxon>Ecdysozoa</taxon>
        <taxon>Arthropoda</taxon>
        <taxon>Hexapoda</taxon>
        <taxon>Insecta</taxon>
        <taxon>Pterygota</taxon>
        <taxon>Neoptera</taxon>
        <taxon>Endopterygota</taxon>
        <taxon>Hymenoptera</taxon>
        <taxon>Apocrita</taxon>
        <taxon>Aculeata</taxon>
        <taxon>Vespoidea</taxon>
        <taxon>Vespidae</taxon>
        <taxon>Vespinae</taxon>
        <taxon>Vespula</taxon>
    </lineage>
</organism>
<name>A0ABD2BQI0_VESMC</name>
<reference evidence="1 2" key="1">
    <citation type="journal article" date="2024" name="Ann. Entomol. Soc. Am.">
        <title>Genomic analyses of the southern and eastern yellowjacket wasps (Hymenoptera: Vespidae) reveal evolutionary signatures of social life.</title>
        <authorList>
            <person name="Catto M.A."/>
            <person name="Caine P.B."/>
            <person name="Orr S.E."/>
            <person name="Hunt B.G."/>
            <person name="Goodisman M.A.D."/>
        </authorList>
    </citation>
    <scope>NUCLEOTIDE SEQUENCE [LARGE SCALE GENOMIC DNA]</scope>
    <source>
        <strain evidence="1">232</strain>
        <tissue evidence="1">Head and thorax</tissue>
    </source>
</reference>
<proteinExistence type="predicted"/>
<dbReference type="EMBL" id="JAYRBN010000068">
    <property type="protein sequence ID" value="KAL2735037.1"/>
    <property type="molecule type" value="Genomic_DNA"/>
</dbReference>
<protein>
    <submittedName>
        <fullName evidence="1">Uncharacterized protein</fullName>
    </submittedName>
</protein>
<evidence type="ECO:0000313" key="2">
    <source>
        <dbReference type="Proteomes" id="UP001607303"/>
    </source>
</evidence>
<comment type="caution">
    <text evidence="1">The sequence shown here is derived from an EMBL/GenBank/DDBJ whole genome shotgun (WGS) entry which is preliminary data.</text>
</comment>
<feature type="non-terminal residue" evidence="1">
    <location>
        <position position="1"/>
    </location>
</feature>
<dbReference type="AlphaFoldDB" id="A0ABD2BQI0"/>
<keyword evidence="2" id="KW-1185">Reference proteome</keyword>